<proteinExistence type="predicted"/>
<dbReference type="AlphaFoldDB" id="A0A3V3TWT0"/>
<name>A0A3V3TWT0_SALET</name>
<evidence type="ECO:0000313" key="3">
    <source>
        <dbReference type="EMBL" id="HAE1512319.1"/>
    </source>
</evidence>
<reference evidence="1" key="2">
    <citation type="submission" date="2018-06" db="EMBL/GenBank/DDBJ databases">
        <authorList>
            <person name="Ashton P.M."/>
            <person name="Dallman T."/>
            <person name="Nair S."/>
            <person name="De Pinna E."/>
            <person name="Peters T."/>
            <person name="Grant K."/>
        </authorList>
    </citation>
    <scope>NUCLEOTIDE SEQUENCE</scope>
    <source>
        <strain evidence="1">288881</strain>
    </source>
</reference>
<organism evidence="3">
    <name type="scientific">Salmonella enterica subsp. enterica serovar Havana</name>
    <dbReference type="NCBI Taxonomy" id="179997"/>
    <lineage>
        <taxon>Bacteria</taxon>
        <taxon>Pseudomonadati</taxon>
        <taxon>Pseudomonadota</taxon>
        <taxon>Gammaproteobacteria</taxon>
        <taxon>Enterobacterales</taxon>
        <taxon>Enterobacteriaceae</taxon>
        <taxon>Salmonella</taxon>
    </lineage>
</organism>
<gene>
    <name evidence="1" type="ORF">DN323_24790</name>
    <name evidence="2" type="ORF">EQ863_04735</name>
    <name evidence="3" type="ORF">G2992_00470</name>
</gene>
<dbReference type="EMBL" id="DAAQZM010000001">
    <property type="protein sequence ID" value="HAE1512319.1"/>
    <property type="molecule type" value="Genomic_DNA"/>
</dbReference>
<dbReference type="EMBL" id="AAHVRM010000002">
    <property type="protein sequence ID" value="ECA8536457.1"/>
    <property type="molecule type" value="Genomic_DNA"/>
</dbReference>
<accession>A0A3V3TWT0</accession>
<evidence type="ECO:0000313" key="2">
    <source>
        <dbReference type="EMBL" id="ECA8536457.1"/>
    </source>
</evidence>
<protein>
    <submittedName>
        <fullName evidence="3">Uncharacterized protein</fullName>
    </submittedName>
</protein>
<evidence type="ECO:0000313" key="1">
    <source>
        <dbReference type="EMBL" id="EBV2398780.1"/>
    </source>
</evidence>
<comment type="caution">
    <text evidence="3">The sequence shown here is derived from an EMBL/GenBank/DDBJ whole genome shotgun (WGS) entry which is preliminary data.</text>
</comment>
<reference evidence="3" key="1">
    <citation type="journal article" date="2018" name="Genome Biol.">
        <title>SKESA: strategic k-mer extension for scrupulous assemblies.</title>
        <authorList>
            <person name="Souvorov A."/>
            <person name="Agarwala R."/>
            <person name="Lipman D.J."/>
        </authorList>
    </citation>
    <scope>NUCLEOTIDE SEQUENCE</scope>
    <source>
        <strain evidence="3">Salmonella enterica</strain>
    </source>
</reference>
<sequence length="118" mass="13378">MQAAARKEKGAEGVSRYRLAGRIPARCRFRPAGWRSKRTYCVKTQASVAMFCNPVFAEVCTGKRINRPDNRRFFQVVKRGAVNDSIGQGGDYASAAGAERRNCFYLQKDFLITCRYKK</sequence>
<dbReference type="EMBL" id="AAHEPM010000032">
    <property type="protein sequence ID" value="EBV2398780.1"/>
    <property type="molecule type" value="Genomic_DNA"/>
</dbReference>
<reference evidence="2" key="3">
    <citation type="submission" date="2019-01" db="EMBL/GenBank/DDBJ databases">
        <authorList>
            <consortium name="GenomeTrakr network: Whole genome sequencing for foodborne pathogen traceback"/>
        </authorList>
    </citation>
    <scope>NUCLEOTIDE SEQUENCE</scope>
    <source>
        <strain evidence="2">FSIS31901437</strain>
    </source>
</reference>
<reference evidence="3" key="4">
    <citation type="submission" date="2019-10" db="EMBL/GenBank/DDBJ databases">
        <authorList>
            <consortium name="NCBI Pathogen Detection Project"/>
        </authorList>
    </citation>
    <scope>NUCLEOTIDE SEQUENCE</scope>
    <source>
        <strain evidence="3">Salmonella enterica</strain>
    </source>
</reference>